<feature type="transmembrane region" description="Helical" evidence="1">
    <location>
        <begin position="621"/>
        <end position="645"/>
    </location>
</feature>
<feature type="transmembrane region" description="Helical" evidence="1">
    <location>
        <begin position="209"/>
        <end position="233"/>
    </location>
</feature>
<proteinExistence type="predicted"/>
<feature type="transmembrane region" description="Helical" evidence="1">
    <location>
        <begin position="562"/>
        <end position="581"/>
    </location>
</feature>
<keyword evidence="1" id="KW-1133">Transmembrane helix</keyword>
<dbReference type="InterPro" id="IPR036259">
    <property type="entry name" value="MFS_trans_sf"/>
</dbReference>
<feature type="transmembrane region" description="Helical" evidence="1">
    <location>
        <begin position="125"/>
        <end position="144"/>
    </location>
</feature>
<dbReference type="Proteomes" id="UP000035681">
    <property type="component" value="Unplaced"/>
</dbReference>
<dbReference type="Pfam" id="PF07690">
    <property type="entry name" value="MFS_1"/>
    <property type="match status" value="2"/>
</dbReference>
<dbReference type="InterPro" id="IPR011701">
    <property type="entry name" value="MFS"/>
</dbReference>
<dbReference type="PANTHER" id="PTHR11360:SF286">
    <property type="entry name" value="GH22266P"/>
    <property type="match status" value="1"/>
</dbReference>
<feature type="transmembrane region" description="Helical" evidence="1">
    <location>
        <begin position="466"/>
        <end position="487"/>
    </location>
</feature>
<dbReference type="GO" id="GO:0008028">
    <property type="term" value="F:monocarboxylic acid transmembrane transporter activity"/>
    <property type="evidence" value="ECO:0007669"/>
    <property type="project" value="TreeGrafter"/>
</dbReference>
<feature type="transmembrane region" description="Helical" evidence="1">
    <location>
        <begin position="150"/>
        <end position="175"/>
    </location>
</feature>
<keyword evidence="2" id="KW-1185">Reference proteome</keyword>
<accession>A0AAF5I0D0</accession>
<evidence type="ECO:0000313" key="3">
    <source>
        <dbReference type="WBParaSite" id="TCONS_00006918.p1"/>
    </source>
</evidence>
<feature type="transmembrane region" description="Helical" evidence="1">
    <location>
        <begin position="593"/>
        <end position="615"/>
    </location>
</feature>
<dbReference type="Gene3D" id="1.20.1250.20">
    <property type="entry name" value="MFS general substrate transporter like domains"/>
    <property type="match status" value="2"/>
</dbReference>
<keyword evidence="1" id="KW-0472">Membrane</keyword>
<feature type="transmembrane region" description="Helical" evidence="1">
    <location>
        <begin position="182"/>
        <end position="203"/>
    </location>
</feature>
<dbReference type="InterPro" id="IPR050327">
    <property type="entry name" value="Proton-linked_MCT"/>
</dbReference>
<protein>
    <submittedName>
        <fullName evidence="3">Major facilitator superfamily (MFS) profile domain-containing protein</fullName>
    </submittedName>
</protein>
<keyword evidence="1" id="KW-0812">Transmembrane</keyword>
<evidence type="ECO:0000256" key="1">
    <source>
        <dbReference type="SAM" id="Phobius"/>
    </source>
</evidence>
<evidence type="ECO:0000313" key="2">
    <source>
        <dbReference type="Proteomes" id="UP000035681"/>
    </source>
</evidence>
<sequence length="667" mass="73148">MSALSYKKVNMTKKEDIKDGEKVDNLKMEDHYATHNDNNSVENILDSIPTPPDGGYGWVICFVAFLSNFVVDGICSSMGIVKNGFKEKYGVNETVGNLIGSLLIGSYLLAGPFVAGLVDKYGSRMIVVSGAFVAFMSFFFSTYINIFELFIFIFSIIGGVGFGFIYLPSIVMVGYWFESKRALATSLSVAGSGVGGIALPILINKVNDYAGLNGTVIFLSGLIALIVVFGMLYRDLGSKKYDENEKLGLFATIVWKICGYRAPPKNSTTPEIDLEGKKIVPEAAPLLNNHPEHLRTNIYEQHRKRTDTTGSVSSQKHLHKLTARSLNQSLNKLHQTGLSRASSQLSVALSHVEANELKKPLSRQDIFLQGSIQNLKEFSDEGKDMKSYRQSHLSISGAVIAEELKNAVEGEKRLNKDLAVSKESIQSIIDDLGGGEDDSKCKCIPLAVRNMFHSMIDVELLKVPDMILIAISNLLGMLAFYIPYFFIKDFAVSTGISPSDGTFLVSLMNILNTLGRVFIGWFADKNIISALNLTNISLIGSGAILFTVPFICTTYYNSAILWGVYGFVSAPYICLTSIVLADLLGVEKLSNSFGLLTVARGIACIIGTPVAGFFYDLTKDYGICFYIGGTFFILAGIVSCLILCIKRDDKNKNSILENNEKRQIIKE</sequence>
<feature type="transmembrane region" description="Helical" evidence="1">
    <location>
        <begin position="535"/>
        <end position="556"/>
    </location>
</feature>
<reference evidence="3" key="1">
    <citation type="submission" date="2024-02" db="UniProtKB">
        <authorList>
            <consortium name="WormBaseParasite"/>
        </authorList>
    </citation>
    <scope>IDENTIFICATION</scope>
</reference>
<organism evidence="2 3">
    <name type="scientific">Strongyloides stercoralis</name>
    <name type="common">Threadworm</name>
    <dbReference type="NCBI Taxonomy" id="6248"/>
    <lineage>
        <taxon>Eukaryota</taxon>
        <taxon>Metazoa</taxon>
        <taxon>Ecdysozoa</taxon>
        <taxon>Nematoda</taxon>
        <taxon>Chromadorea</taxon>
        <taxon>Rhabditida</taxon>
        <taxon>Tylenchina</taxon>
        <taxon>Panagrolaimomorpha</taxon>
        <taxon>Strongyloidoidea</taxon>
        <taxon>Strongyloididae</taxon>
        <taxon>Strongyloides</taxon>
    </lineage>
</organism>
<dbReference type="PANTHER" id="PTHR11360">
    <property type="entry name" value="MONOCARBOXYLATE TRANSPORTER"/>
    <property type="match status" value="1"/>
</dbReference>
<feature type="transmembrane region" description="Helical" evidence="1">
    <location>
        <begin position="99"/>
        <end position="118"/>
    </location>
</feature>
<dbReference type="AlphaFoldDB" id="A0AAF5I0D0"/>
<name>A0AAF5I0D0_STRER</name>
<feature type="transmembrane region" description="Helical" evidence="1">
    <location>
        <begin position="502"/>
        <end position="523"/>
    </location>
</feature>
<dbReference type="SUPFAM" id="SSF103473">
    <property type="entry name" value="MFS general substrate transporter"/>
    <property type="match status" value="1"/>
</dbReference>
<dbReference type="WBParaSite" id="TCONS_00006918.p1">
    <property type="protein sequence ID" value="TCONS_00006918.p1"/>
    <property type="gene ID" value="XLOC_005012"/>
</dbReference>
<feature type="transmembrane region" description="Helical" evidence="1">
    <location>
        <begin position="56"/>
        <end position="79"/>
    </location>
</feature>